<reference evidence="1 2" key="1">
    <citation type="submission" date="2023-08" db="EMBL/GenBank/DDBJ databases">
        <title>Implementing the SeqCode for naming new Mesorhizobium species isolated from Vachellia karroo root nodules.</title>
        <authorList>
            <person name="Van Lill M."/>
        </authorList>
    </citation>
    <scope>NUCLEOTIDE SEQUENCE [LARGE SCALE GENOMIC DNA]</scope>
    <source>
        <strain evidence="1 2">VK23A</strain>
    </source>
</reference>
<dbReference type="Proteomes" id="UP001271780">
    <property type="component" value="Unassembled WGS sequence"/>
</dbReference>
<dbReference type="RefSeq" id="WP_320315405.1">
    <property type="nucleotide sequence ID" value="NZ_JAVIIX010000002.1"/>
</dbReference>
<keyword evidence="2" id="KW-1185">Reference proteome</keyword>
<organism evidence="1 2">
    <name type="scientific">Mesorhizobium dulcispinae</name>
    <dbReference type="NCBI Taxonomy" id="3072316"/>
    <lineage>
        <taxon>Bacteria</taxon>
        <taxon>Pseudomonadati</taxon>
        <taxon>Pseudomonadota</taxon>
        <taxon>Alphaproteobacteria</taxon>
        <taxon>Hyphomicrobiales</taxon>
        <taxon>Phyllobacteriaceae</taxon>
        <taxon>Mesorhizobium</taxon>
    </lineage>
</organism>
<evidence type="ECO:0000313" key="1">
    <source>
        <dbReference type="EMBL" id="MDX8472874.1"/>
    </source>
</evidence>
<comment type="caution">
    <text evidence="1">The sequence shown here is derived from an EMBL/GenBank/DDBJ whole genome shotgun (WGS) entry which is preliminary data.</text>
</comment>
<name>A0ABU4XDL3_9HYPH</name>
<proteinExistence type="predicted"/>
<protein>
    <submittedName>
        <fullName evidence="1">Uncharacterized protein</fullName>
    </submittedName>
</protein>
<sequence length="61" mass="6932">MPRKVFLPGPTDDTRTVCDWDPVNQELSNCKVVPKEKLAKNLQAAVARLDNSIEREGHIRM</sequence>
<accession>A0ABU4XDL3</accession>
<evidence type="ECO:0000313" key="2">
    <source>
        <dbReference type="Proteomes" id="UP001271780"/>
    </source>
</evidence>
<dbReference type="EMBL" id="JAVIIZ010000005">
    <property type="protein sequence ID" value="MDX8472874.1"/>
    <property type="molecule type" value="Genomic_DNA"/>
</dbReference>
<gene>
    <name evidence="1" type="ORF">RFM27_12395</name>
</gene>